<dbReference type="Gene3D" id="3.40.50.200">
    <property type="entry name" value="Peptidase S8/S53 domain"/>
    <property type="match status" value="1"/>
</dbReference>
<accession>X1TEH9</accession>
<dbReference type="InterPro" id="IPR036852">
    <property type="entry name" value="Peptidase_S8/S53_dom_sf"/>
</dbReference>
<dbReference type="AlphaFoldDB" id="X1TEH9"/>
<feature type="domain" description="Peptidase S8/S53" evidence="1">
    <location>
        <begin position="1"/>
        <end position="48"/>
    </location>
</feature>
<dbReference type="PROSITE" id="PS51892">
    <property type="entry name" value="SUBTILASE"/>
    <property type="match status" value="1"/>
</dbReference>
<proteinExistence type="predicted"/>
<protein>
    <recommendedName>
        <fullName evidence="1">Peptidase S8/S53 domain-containing protein</fullName>
    </recommendedName>
</protein>
<name>X1TEH9_9ZZZZ</name>
<comment type="caution">
    <text evidence="2">The sequence shown here is derived from an EMBL/GenBank/DDBJ whole genome shotgun (WGS) entry which is preliminary data.</text>
</comment>
<dbReference type="InterPro" id="IPR000209">
    <property type="entry name" value="Peptidase_S8/S53_dom"/>
</dbReference>
<gene>
    <name evidence="2" type="ORF">S12H4_20826</name>
</gene>
<evidence type="ECO:0000313" key="2">
    <source>
        <dbReference type="EMBL" id="GAI78444.1"/>
    </source>
</evidence>
<dbReference type="SUPFAM" id="SSF52743">
    <property type="entry name" value="Subtilisin-like"/>
    <property type="match status" value="1"/>
</dbReference>
<dbReference type="Pfam" id="PF00082">
    <property type="entry name" value="Peptidase_S8"/>
    <property type="match status" value="1"/>
</dbReference>
<organism evidence="2">
    <name type="scientific">marine sediment metagenome</name>
    <dbReference type="NCBI Taxonomy" id="412755"/>
    <lineage>
        <taxon>unclassified sequences</taxon>
        <taxon>metagenomes</taxon>
        <taxon>ecological metagenomes</taxon>
    </lineage>
</organism>
<reference evidence="2" key="1">
    <citation type="journal article" date="2014" name="Front. Microbiol.">
        <title>High frequency of phylogenetically diverse reductive dehalogenase-homologous genes in deep subseafloor sedimentary metagenomes.</title>
        <authorList>
            <person name="Kawai M."/>
            <person name="Futagami T."/>
            <person name="Toyoda A."/>
            <person name="Takaki Y."/>
            <person name="Nishi S."/>
            <person name="Hori S."/>
            <person name="Arai W."/>
            <person name="Tsubouchi T."/>
            <person name="Morono Y."/>
            <person name="Uchiyama I."/>
            <person name="Ito T."/>
            <person name="Fujiyama A."/>
            <person name="Inagaki F."/>
            <person name="Takami H."/>
        </authorList>
    </citation>
    <scope>NUCLEOTIDE SEQUENCE</scope>
    <source>
        <strain evidence="2">Expedition CK06-06</strain>
    </source>
</reference>
<feature type="non-terminal residue" evidence="2">
    <location>
        <position position="94"/>
    </location>
</feature>
<sequence length="94" mass="9978">MSCPHLTGTIALMLSKDPSLTPEELDSILEATCLDLGSTGKDNYYGAGLINALDAVNAIACIEEEPDITTVPVAYSIGCYPNPSRNVTTVRFTL</sequence>
<dbReference type="EMBL" id="BARW01010614">
    <property type="protein sequence ID" value="GAI78444.1"/>
    <property type="molecule type" value="Genomic_DNA"/>
</dbReference>
<evidence type="ECO:0000259" key="1">
    <source>
        <dbReference type="Pfam" id="PF00082"/>
    </source>
</evidence>
<dbReference type="GO" id="GO:0004252">
    <property type="term" value="F:serine-type endopeptidase activity"/>
    <property type="evidence" value="ECO:0007669"/>
    <property type="project" value="InterPro"/>
</dbReference>
<dbReference type="GO" id="GO:0006508">
    <property type="term" value="P:proteolysis"/>
    <property type="evidence" value="ECO:0007669"/>
    <property type="project" value="InterPro"/>
</dbReference>